<organism evidence="4 5">
    <name type="scientific">Paenimyroides viscosum</name>
    <dbReference type="NCBI Taxonomy" id="2488729"/>
    <lineage>
        <taxon>Bacteria</taxon>
        <taxon>Pseudomonadati</taxon>
        <taxon>Bacteroidota</taxon>
        <taxon>Flavobacteriia</taxon>
        <taxon>Flavobacteriales</taxon>
        <taxon>Flavobacteriaceae</taxon>
        <taxon>Paenimyroides</taxon>
    </lineage>
</organism>
<evidence type="ECO:0000259" key="3">
    <source>
        <dbReference type="PROSITE" id="PS50930"/>
    </source>
</evidence>
<evidence type="ECO:0000259" key="2">
    <source>
        <dbReference type="PROSITE" id="PS50110"/>
    </source>
</evidence>
<dbReference type="InterPro" id="IPR001789">
    <property type="entry name" value="Sig_transdc_resp-reg_receiver"/>
</dbReference>
<feature type="modified residue" description="4-aspartylphosphate" evidence="1">
    <location>
        <position position="55"/>
    </location>
</feature>
<feature type="domain" description="Response regulatory" evidence="2">
    <location>
        <begin position="3"/>
        <end position="115"/>
    </location>
</feature>
<sequence>MKKIIIIEDEIPARNKLKRLIAELGIATEIIAELDTVEHAVEFLRKQQADVIFSDIELLDGNAFEIYKQVTVTCPIIFTTAYSQFWMDAFESNGIAYLLKPFSKERFQKAWDKFTLLGSSSAAQDDTSLNGLKKLIEESLKSNSYKKRFTVNNGQGLYFIETENIIYFEASEGVVFGHCEKGRKHLLSEATLKEIEEQLDPLCFFRINRSEMVNKRYIEKISRYTKNALAVKLTGFDKYLKTSQSLTPSFRSWVEK</sequence>
<keyword evidence="1" id="KW-0597">Phosphoprotein</keyword>
<dbReference type="SUPFAM" id="SSF52172">
    <property type="entry name" value="CheY-like"/>
    <property type="match status" value="1"/>
</dbReference>
<dbReference type="SMART" id="SM00448">
    <property type="entry name" value="REC"/>
    <property type="match status" value="1"/>
</dbReference>
<dbReference type="PANTHER" id="PTHR37299">
    <property type="entry name" value="TRANSCRIPTIONAL REGULATOR-RELATED"/>
    <property type="match status" value="1"/>
</dbReference>
<dbReference type="RefSeq" id="WP_124898405.1">
    <property type="nucleotide sequence ID" value="NZ_RQTJ01000003.1"/>
</dbReference>
<name>A0A3P1B6E1_9FLAO</name>
<dbReference type="Gene3D" id="2.40.50.1020">
    <property type="entry name" value="LytTr DNA-binding domain"/>
    <property type="match status" value="1"/>
</dbReference>
<keyword evidence="5" id="KW-1185">Reference proteome</keyword>
<feature type="domain" description="HTH LytTR-type" evidence="3">
    <location>
        <begin position="149"/>
        <end position="221"/>
    </location>
</feature>
<dbReference type="InterPro" id="IPR011006">
    <property type="entry name" value="CheY-like_superfamily"/>
</dbReference>
<dbReference type="SMART" id="SM00850">
    <property type="entry name" value="LytTR"/>
    <property type="match status" value="1"/>
</dbReference>
<gene>
    <name evidence="4" type="ORF">EG242_02850</name>
</gene>
<dbReference type="Gene3D" id="3.40.50.2300">
    <property type="match status" value="1"/>
</dbReference>
<dbReference type="PROSITE" id="PS50930">
    <property type="entry name" value="HTH_LYTTR"/>
    <property type="match status" value="1"/>
</dbReference>
<protein>
    <submittedName>
        <fullName evidence="4">DNA-binding response regulator</fullName>
    </submittedName>
</protein>
<dbReference type="GO" id="GO:0000156">
    <property type="term" value="F:phosphorelay response regulator activity"/>
    <property type="evidence" value="ECO:0007669"/>
    <property type="project" value="InterPro"/>
</dbReference>
<dbReference type="PROSITE" id="PS50110">
    <property type="entry name" value="RESPONSE_REGULATORY"/>
    <property type="match status" value="1"/>
</dbReference>
<accession>A0A3P1B6E1</accession>
<dbReference type="PANTHER" id="PTHR37299:SF1">
    <property type="entry name" value="STAGE 0 SPORULATION PROTEIN A HOMOLOG"/>
    <property type="match status" value="1"/>
</dbReference>
<dbReference type="GO" id="GO:0003677">
    <property type="term" value="F:DNA binding"/>
    <property type="evidence" value="ECO:0007669"/>
    <property type="project" value="UniProtKB-KW"/>
</dbReference>
<dbReference type="EMBL" id="RQTJ01000003">
    <property type="protein sequence ID" value="RRA96549.1"/>
    <property type="molecule type" value="Genomic_DNA"/>
</dbReference>
<dbReference type="OrthoDB" id="2168082at2"/>
<dbReference type="Pfam" id="PF00072">
    <property type="entry name" value="Response_reg"/>
    <property type="match status" value="1"/>
</dbReference>
<evidence type="ECO:0000313" key="4">
    <source>
        <dbReference type="EMBL" id="RRA96549.1"/>
    </source>
</evidence>
<dbReference type="Pfam" id="PF04397">
    <property type="entry name" value="LytTR"/>
    <property type="match status" value="1"/>
</dbReference>
<dbReference type="Proteomes" id="UP000268372">
    <property type="component" value="Unassembled WGS sequence"/>
</dbReference>
<dbReference type="AlphaFoldDB" id="A0A3P1B6E1"/>
<comment type="caution">
    <text evidence="4">The sequence shown here is derived from an EMBL/GenBank/DDBJ whole genome shotgun (WGS) entry which is preliminary data.</text>
</comment>
<dbReference type="InterPro" id="IPR007492">
    <property type="entry name" value="LytTR_DNA-bd_dom"/>
</dbReference>
<proteinExistence type="predicted"/>
<dbReference type="InterPro" id="IPR046947">
    <property type="entry name" value="LytR-like"/>
</dbReference>
<evidence type="ECO:0000313" key="5">
    <source>
        <dbReference type="Proteomes" id="UP000268372"/>
    </source>
</evidence>
<reference evidence="4 5" key="1">
    <citation type="submission" date="2018-11" db="EMBL/GenBank/DDBJ databases">
        <title>Flavobacterium sp. nov., YIM 102796 draft genome.</title>
        <authorList>
            <person name="Li G."/>
            <person name="Jiang Y."/>
        </authorList>
    </citation>
    <scope>NUCLEOTIDE SEQUENCE [LARGE SCALE GENOMIC DNA]</scope>
    <source>
        <strain evidence="4 5">YIM 102796</strain>
    </source>
</reference>
<keyword evidence="4" id="KW-0238">DNA-binding</keyword>
<evidence type="ECO:0000256" key="1">
    <source>
        <dbReference type="PROSITE-ProRule" id="PRU00169"/>
    </source>
</evidence>